<feature type="compositionally biased region" description="Basic residues" evidence="2">
    <location>
        <begin position="214"/>
        <end position="226"/>
    </location>
</feature>
<dbReference type="InterPro" id="IPR001878">
    <property type="entry name" value="Znf_CCHC"/>
</dbReference>
<evidence type="ECO:0000256" key="2">
    <source>
        <dbReference type="SAM" id="MobiDB-lite"/>
    </source>
</evidence>
<organism evidence="4 5">
    <name type="scientific">Adiantum capillus-veneris</name>
    <name type="common">Maidenhair fern</name>
    <dbReference type="NCBI Taxonomy" id="13818"/>
    <lineage>
        <taxon>Eukaryota</taxon>
        <taxon>Viridiplantae</taxon>
        <taxon>Streptophyta</taxon>
        <taxon>Embryophyta</taxon>
        <taxon>Tracheophyta</taxon>
        <taxon>Polypodiopsida</taxon>
        <taxon>Polypodiidae</taxon>
        <taxon>Polypodiales</taxon>
        <taxon>Pteridineae</taxon>
        <taxon>Pteridaceae</taxon>
        <taxon>Vittarioideae</taxon>
        <taxon>Adiantum</taxon>
    </lineage>
</organism>
<dbReference type="OrthoDB" id="418757at2759"/>
<protein>
    <recommendedName>
        <fullName evidence="3">CCHC-type domain-containing protein</fullName>
    </recommendedName>
</protein>
<comment type="caution">
    <text evidence="4">The sequence shown here is derived from an EMBL/GenBank/DDBJ whole genome shotgun (WGS) entry which is preliminary data.</text>
</comment>
<reference evidence="4" key="1">
    <citation type="submission" date="2021-01" db="EMBL/GenBank/DDBJ databases">
        <title>Adiantum capillus-veneris genome.</title>
        <authorList>
            <person name="Fang Y."/>
            <person name="Liao Q."/>
        </authorList>
    </citation>
    <scope>NUCLEOTIDE SEQUENCE</scope>
    <source>
        <strain evidence="4">H3</strain>
        <tissue evidence="4">Leaf</tissue>
    </source>
</reference>
<feature type="region of interest" description="Disordered" evidence="2">
    <location>
        <begin position="208"/>
        <end position="229"/>
    </location>
</feature>
<evidence type="ECO:0000313" key="4">
    <source>
        <dbReference type="EMBL" id="KAI5071878.1"/>
    </source>
</evidence>
<name>A0A9D4UPU9_ADICA</name>
<keyword evidence="5" id="KW-1185">Reference proteome</keyword>
<dbReference type="Gene3D" id="4.10.60.10">
    <property type="entry name" value="Zinc finger, CCHC-type"/>
    <property type="match status" value="1"/>
</dbReference>
<dbReference type="EMBL" id="JABFUD020000013">
    <property type="protein sequence ID" value="KAI5071878.1"/>
    <property type="molecule type" value="Genomic_DNA"/>
</dbReference>
<keyword evidence="1" id="KW-0862">Zinc</keyword>
<evidence type="ECO:0000259" key="3">
    <source>
        <dbReference type="PROSITE" id="PS50158"/>
    </source>
</evidence>
<dbReference type="SUPFAM" id="SSF57756">
    <property type="entry name" value="Retrovirus zinc finger-like domains"/>
    <property type="match status" value="1"/>
</dbReference>
<dbReference type="PANTHER" id="PTHR47481">
    <property type="match status" value="1"/>
</dbReference>
<dbReference type="PROSITE" id="PS50158">
    <property type="entry name" value="ZF_CCHC"/>
    <property type="match status" value="1"/>
</dbReference>
<accession>A0A9D4UPU9</accession>
<feature type="domain" description="CCHC-type" evidence="3">
    <location>
        <begin position="235"/>
        <end position="250"/>
    </location>
</feature>
<dbReference type="GO" id="GO:0003676">
    <property type="term" value="F:nucleic acid binding"/>
    <property type="evidence" value="ECO:0007669"/>
    <property type="project" value="InterPro"/>
</dbReference>
<evidence type="ECO:0000313" key="5">
    <source>
        <dbReference type="Proteomes" id="UP000886520"/>
    </source>
</evidence>
<proteinExistence type="predicted"/>
<dbReference type="AlphaFoldDB" id="A0A9D4UPU9"/>
<dbReference type="SMART" id="SM00343">
    <property type="entry name" value="ZnF_C2HC"/>
    <property type="match status" value="1"/>
</dbReference>
<keyword evidence="1" id="KW-0863">Zinc-finger</keyword>
<sequence>MAGSQDTALYNIKKLDGTNFPLWKKKIWHVLVQKKQIKSIKLKGIKQEDMDEDEWSEMDELALSTIMLTLTESVYLNVADEISAYQAWLKLSDLYEKESAASQVYSLKKLVDLKMKEGTPMFNHLNEFNTIYSQLSAQGVKFDEPVRAMFLLITLPKSWDTFRTALSNSAPPDGLNIAGVEESLLTEETNRKTMDKGKGTALVVRGRTKEKYKGGKRNQSRSKSRSAKGMSDIECYHCGKKGHMKRDCRE</sequence>
<dbReference type="PANTHER" id="PTHR47481:SF7">
    <property type="entry name" value="CCHC-TYPE DOMAIN-CONTAINING PROTEIN"/>
    <property type="match status" value="1"/>
</dbReference>
<evidence type="ECO:0000256" key="1">
    <source>
        <dbReference type="PROSITE-ProRule" id="PRU00047"/>
    </source>
</evidence>
<keyword evidence="1" id="KW-0479">Metal-binding</keyword>
<dbReference type="Pfam" id="PF00098">
    <property type="entry name" value="zf-CCHC"/>
    <property type="match status" value="1"/>
</dbReference>
<dbReference type="Pfam" id="PF14223">
    <property type="entry name" value="Retrotran_gag_2"/>
    <property type="match status" value="1"/>
</dbReference>
<dbReference type="Proteomes" id="UP000886520">
    <property type="component" value="Chromosome 13"/>
</dbReference>
<gene>
    <name evidence="4" type="ORF">GOP47_0014129</name>
</gene>
<dbReference type="InterPro" id="IPR036875">
    <property type="entry name" value="Znf_CCHC_sf"/>
</dbReference>
<dbReference type="GO" id="GO:0008270">
    <property type="term" value="F:zinc ion binding"/>
    <property type="evidence" value="ECO:0007669"/>
    <property type="project" value="UniProtKB-KW"/>
</dbReference>